<dbReference type="GO" id="GO:0000036">
    <property type="term" value="F:acyl carrier activity"/>
    <property type="evidence" value="ECO:0007669"/>
    <property type="project" value="TreeGrafter"/>
</dbReference>
<feature type="domain" description="Acyl-ACP thioesterase N-terminal hotdog" evidence="8">
    <location>
        <begin position="7"/>
        <end position="128"/>
    </location>
</feature>
<dbReference type="InterPro" id="IPR049427">
    <property type="entry name" value="Acyl-ACP_TE_C"/>
</dbReference>
<comment type="similarity">
    <text evidence="1">Belongs to the acyl-ACP thioesterase family.</text>
</comment>
<dbReference type="Gene3D" id="3.10.129.10">
    <property type="entry name" value="Hotdog Thioesterase"/>
    <property type="match status" value="1"/>
</dbReference>
<dbReference type="PANTHER" id="PTHR31727:SF6">
    <property type="entry name" value="OLEOYL-ACYL CARRIER PROTEIN THIOESTERASE 1, CHLOROPLASTIC"/>
    <property type="match status" value="1"/>
</dbReference>
<evidence type="ECO:0000259" key="8">
    <source>
        <dbReference type="Pfam" id="PF01643"/>
    </source>
</evidence>
<dbReference type="EMBL" id="FQVI01000026">
    <property type="protein sequence ID" value="SHF40639.1"/>
    <property type="molecule type" value="Genomic_DNA"/>
</dbReference>
<keyword evidence="6" id="KW-0443">Lipid metabolism</keyword>
<evidence type="ECO:0000256" key="5">
    <source>
        <dbReference type="ARBA" id="ARBA00022946"/>
    </source>
</evidence>
<keyword evidence="4" id="KW-0276">Fatty acid metabolism</keyword>
<name>A0A1M5BDP9_9CLOT</name>
<dbReference type="RefSeq" id="WP_072854175.1">
    <property type="nucleotide sequence ID" value="NZ_FQVI01000026.1"/>
</dbReference>
<keyword evidence="3" id="KW-0378">Hydrolase</keyword>
<dbReference type="Pfam" id="PF20791">
    <property type="entry name" value="Acyl-ACP_TE_C"/>
    <property type="match status" value="1"/>
</dbReference>
<dbReference type="GO" id="GO:0016297">
    <property type="term" value="F:fatty acyl-[ACP] hydrolase activity"/>
    <property type="evidence" value="ECO:0007669"/>
    <property type="project" value="InterPro"/>
</dbReference>
<dbReference type="OrthoDB" id="9801517at2"/>
<keyword evidence="11" id="KW-1185">Reference proteome</keyword>
<evidence type="ECO:0000256" key="1">
    <source>
        <dbReference type="ARBA" id="ARBA00006500"/>
    </source>
</evidence>
<evidence type="ECO:0000313" key="11">
    <source>
        <dbReference type="Proteomes" id="UP000184245"/>
    </source>
</evidence>
<dbReference type="CDD" id="cd00586">
    <property type="entry name" value="4HBT"/>
    <property type="match status" value="1"/>
</dbReference>
<reference evidence="10 11" key="1">
    <citation type="submission" date="2016-11" db="EMBL/GenBank/DDBJ databases">
        <authorList>
            <person name="Jaros S."/>
            <person name="Januszkiewicz K."/>
            <person name="Wedrychowicz H."/>
        </authorList>
    </citation>
    <scope>NUCLEOTIDE SEQUENCE [LARGE SCALE GENOMIC DNA]</scope>
    <source>
        <strain evidence="10 11">DSM 17459</strain>
    </source>
</reference>
<dbReference type="STRING" id="1122155.SAMN02745158_03613"/>
<gene>
    <name evidence="10" type="ORF">SAMN02745158_03613</name>
</gene>
<evidence type="ECO:0000256" key="2">
    <source>
        <dbReference type="ARBA" id="ARBA00022516"/>
    </source>
</evidence>
<evidence type="ECO:0000256" key="4">
    <source>
        <dbReference type="ARBA" id="ARBA00022832"/>
    </source>
</evidence>
<dbReference type="InterPro" id="IPR029069">
    <property type="entry name" value="HotDog_dom_sf"/>
</dbReference>
<dbReference type="PANTHER" id="PTHR31727">
    <property type="entry name" value="OLEOYL-ACYL CARRIER PROTEIN THIOESTERASE 1, CHLOROPLASTIC"/>
    <property type="match status" value="1"/>
</dbReference>
<evidence type="ECO:0000313" key="10">
    <source>
        <dbReference type="EMBL" id="SHF40639.1"/>
    </source>
</evidence>
<organism evidence="10 11">
    <name type="scientific">Lactonifactor longoviformis DSM 17459</name>
    <dbReference type="NCBI Taxonomy" id="1122155"/>
    <lineage>
        <taxon>Bacteria</taxon>
        <taxon>Bacillati</taxon>
        <taxon>Bacillota</taxon>
        <taxon>Clostridia</taxon>
        <taxon>Eubacteriales</taxon>
        <taxon>Clostridiaceae</taxon>
        <taxon>Lactonifactor</taxon>
    </lineage>
</organism>
<evidence type="ECO:0000256" key="3">
    <source>
        <dbReference type="ARBA" id="ARBA00022801"/>
    </source>
</evidence>
<feature type="domain" description="Acyl-ACP thioesterase-like C-terminal" evidence="9">
    <location>
        <begin position="149"/>
        <end position="205"/>
    </location>
</feature>
<proteinExistence type="inferred from homology"/>
<dbReference type="InterPro" id="IPR045023">
    <property type="entry name" value="FATA/B"/>
</dbReference>
<dbReference type="AlphaFoldDB" id="A0A1M5BDP9"/>
<protein>
    <submittedName>
        <fullName evidence="10">Acyl-ACP thioesterase</fullName>
    </submittedName>
</protein>
<keyword evidence="7" id="KW-0275">Fatty acid biosynthesis</keyword>
<sequence length="242" mass="28086">MYSFDSRIRYSEVGEDRRITLNAILNYFQDCSTFHSEDVGLGIDYLAEHKKVWLLSSWQIVIDRYPSLCEKVTVSTWPYDFRKFLGSRNFTLTDGEGRMAAYANSLWAYMDLETNSPALVASEQIEGYHLEEKLDMNYAPRKIKLPSDSRIQEAFPVRPHHLDTNHHVNNGQYVQMAMEWVPEDFIIRQMRAEYKKQAVLGDMIIPRVHAADEVYTVALCDEQGEVYVIVEFQGTEKGTCTF</sequence>
<evidence type="ECO:0000256" key="6">
    <source>
        <dbReference type="ARBA" id="ARBA00023098"/>
    </source>
</evidence>
<dbReference type="Pfam" id="PF01643">
    <property type="entry name" value="Acyl-ACP_TE"/>
    <property type="match status" value="1"/>
</dbReference>
<evidence type="ECO:0000259" key="9">
    <source>
        <dbReference type="Pfam" id="PF20791"/>
    </source>
</evidence>
<evidence type="ECO:0000256" key="7">
    <source>
        <dbReference type="ARBA" id="ARBA00023160"/>
    </source>
</evidence>
<dbReference type="Proteomes" id="UP000184245">
    <property type="component" value="Unassembled WGS sequence"/>
</dbReference>
<dbReference type="InterPro" id="IPR002864">
    <property type="entry name" value="Acyl-ACP_thioesterase_NHD"/>
</dbReference>
<keyword evidence="5" id="KW-0809">Transit peptide</keyword>
<dbReference type="SUPFAM" id="SSF54637">
    <property type="entry name" value="Thioesterase/thiol ester dehydrase-isomerase"/>
    <property type="match status" value="2"/>
</dbReference>
<keyword evidence="2" id="KW-0444">Lipid biosynthesis</keyword>
<accession>A0A1M5BDP9</accession>